<feature type="domain" description="Peptidoglycan binding-like" evidence="3">
    <location>
        <begin position="291"/>
        <end position="348"/>
    </location>
</feature>
<feature type="compositionally biased region" description="Low complexity" evidence="1">
    <location>
        <begin position="137"/>
        <end position="152"/>
    </location>
</feature>
<dbReference type="Pfam" id="PF01471">
    <property type="entry name" value="PG_binding_1"/>
    <property type="match status" value="1"/>
</dbReference>
<evidence type="ECO:0000313" key="4">
    <source>
        <dbReference type="EMBL" id="GAA3495961.1"/>
    </source>
</evidence>
<feature type="compositionally biased region" description="Basic and acidic residues" evidence="1">
    <location>
        <begin position="346"/>
        <end position="355"/>
    </location>
</feature>
<dbReference type="Gene3D" id="1.10.101.10">
    <property type="entry name" value="PGBD-like superfamily/PGBD"/>
    <property type="match status" value="1"/>
</dbReference>
<reference evidence="5" key="1">
    <citation type="journal article" date="2019" name="Int. J. Syst. Evol. Microbiol.">
        <title>The Global Catalogue of Microorganisms (GCM) 10K type strain sequencing project: providing services to taxonomists for standard genome sequencing and annotation.</title>
        <authorList>
            <consortium name="The Broad Institute Genomics Platform"/>
            <consortium name="The Broad Institute Genome Sequencing Center for Infectious Disease"/>
            <person name="Wu L."/>
            <person name="Ma J."/>
        </authorList>
    </citation>
    <scope>NUCLEOTIDE SEQUENCE [LARGE SCALE GENOMIC DNA]</scope>
    <source>
        <strain evidence="5">JCM 4816</strain>
    </source>
</reference>
<organism evidence="4 5">
    <name type="scientific">Streptomyces prasinosporus</name>
    <dbReference type="NCBI Taxonomy" id="68256"/>
    <lineage>
        <taxon>Bacteria</taxon>
        <taxon>Bacillati</taxon>
        <taxon>Actinomycetota</taxon>
        <taxon>Actinomycetes</taxon>
        <taxon>Kitasatosporales</taxon>
        <taxon>Streptomycetaceae</taxon>
        <taxon>Streptomyces</taxon>
        <taxon>Streptomyces albogriseolus group</taxon>
    </lineage>
</organism>
<feature type="region of interest" description="Disordered" evidence="1">
    <location>
        <begin position="336"/>
        <end position="355"/>
    </location>
</feature>
<keyword evidence="5" id="KW-1185">Reference proteome</keyword>
<keyword evidence="2" id="KW-0812">Transmembrane</keyword>
<evidence type="ECO:0000259" key="3">
    <source>
        <dbReference type="Pfam" id="PF01471"/>
    </source>
</evidence>
<dbReference type="InterPro" id="IPR002477">
    <property type="entry name" value="Peptidoglycan-bd-like"/>
</dbReference>
<protein>
    <submittedName>
        <fullName evidence="4">Peptidoglycan-binding domain-containing protein</fullName>
    </submittedName>
</protein>
<proteinExistence type="predicted"/>
<name>A0ABP6TNH4_9ACTN</name>
<dbReference type="SUPFAM" id="SSF47090">
    <property type="entry name" value="PGBD-like"/>
    <property type="match status" value="1"/>
</dbReference>
<keyword evidence="2" id="KW-0472">Membrane</keyword>
<accession>A0ABP6TNH4</accession>
<feature type="region of interest" description="Disordered" evidence="1">
    <location>
        <begin position="1"/>
        <end position="24"/>
    </location>
</feature>
<evidence type="ECO:0000256" key="1">
    <source>
        <dbReference type="SAM" id="MobiDB-lite"/>
    </source>
</evidence>
<feature type="region of interest" description="Disordered" evidence="1">
    <location>
        <begin position="59"/>
        <end position="156"/>
    </location>
</feature>
<gene>
    <name evidence="4" type="ORF">GCM10019016_030620</name>
</gene>
<dbReference type="EMBL" id="BAAAXF010000021">
    <property type="protein sequence ID" value="GAA3495961.1"/>
    <property type="molecule type" value="Genomic_DNA"/>
</dbReference>
<feature type="transmembrane region" description="Helical" evidence="2">
    <location>
        <begin position="160"/>
        <end position="184"/>
    </location>
</feature>
<evidence type="ECO:0000256" key="2">
    <source>
        <dbReference type="SAM" id="Phobius"/>
    </source>
</evidence>
<evidence type="ECO:0000313" key="5">
    <source>
        <dbReference type="Proteomes" id="UP001501455"/>
    </source>
</evidence>
<sequence length="355" mass="35875">MEQPKGNPCPECGAPRHPDNTPSCTCTLRASDALRDARTAQAAAAEDFDPLRIRPYVALDGAAAGDAPDDGPQDAPDAPDASGTHAPQGAPGPTGAPGAADAGSPTSVLPAPLAPPATEPSAADLHLFGTGRPHPSATDPAADDTAGRAAAPARRRRRTALFAAAGAVVAVVGAAGWASGLFSYETPSRDGAPPKDIRAGVPDPSSVTPSAAPTARASSAAPASASPSAPASASASPSASPSPSASSATPGPSEPAEPSATPTTTAPADSPEQTEEDGRDTTGPVLSRGDRGPEVTELQLRLRQLYLYNDDIDGQFTHRVEDALRNYQWSRGLQDELGVYGPGTRARLESETREP</sequence>
<feature type="region of interest" description="Disordered" evidence="1">
    <location>
        <begin position="182"/>
        <end position="294"/>
    </location>
</feature>
<dbReference type="InterPro" id="IPR036366">
    <property type="entry name" value="PGBDSf"/>
</dbReference>
<feature type="compositionally biased region" description="Low complexity" evidence="1">
    <location>
        <begin position="73"/>
        <end position="111"/>
    </location>
</feature>
<dbReference type="InterPro" id="IPR036365">
    <property type="entry name" value="PGBD-like_sf"/>
</dbReference>
<comment type="caution">
    <text evidence="4">The sequence shown here is derived from an EMBL/GenBank/DDBJ whole genome shotgun (WGS) entry which is preliminary data.</text>
</comment>
<keyword evidence="2" id="KW-1133">Transmembrane helix</keyword>
<dbReference type="Proteomes" id="UP001501455">
    <property type="component" value="Unassembled WGS sequence"/>
</dbReference>
<dbReference type="RefSeq" id="WP_345575987.1">
    <property type="nucleotide sequence ID" value="NZ_BAAAXF010000021.1"/>
</dbReference>
<feature type="compositionally biased region" description="Low complexity" evidence="1">
    <location>
        <begin position="202"/>
        <end position="271"/>
    </location>
</feature>